<dbReference type="InterPro" id="IPR013122">
    <property type="entry name" value="PKD1_2_channel"/>
</dbReference>
<name>A0A2V0PDE7_9CHLO</name>
<evidence type="ECO:0000256" key="2">
    <source>
        <dbReference type="ARBA" id="ARBA00022692"/>
    </source>
</evidence>
<feature type="compositionally biased region" description="Gly residues" evidence="5">
    <location>
        <begin position="1451"/>
        <end position="1460"/>
    </location>
</feature>
<keyword evidence="2 6" id="KW-0812">Transmembrane</keyword>
<feature type="transmembrane region" description="Helical" evidence="6">
    <location>
        <begin position="1261"/>
        <end position="1283"/>
    </location>
</feature>
<dbReference type="InParanoid" id="A0A2V0PDE7"/>
<feature type="transmembrane region" description="Helical" evidence="6">
    <location>
        <begin position="1322"/>
        <end position="1348"/>
    </location>
</feature>
<protein>
    <submittedName>
        <fullName evidence="8">Polycystin cation channel family</fullName>
    </submittedName>
</protein>
<feature type="transmembrane region" description="Helical" evidence="6">
    <location>
        <begin position="86"/>
        <end position="103"/>
    </location>
</feature>
<dbReference type="InterPro" id="IPR051223">
    <property type="entry name" value="Polycystin"/>
</dbReference>
<evidence type="ECO:0000256" key="3">
    <source>
        <dbReference type="ARBA" id="ARBA00022989"/>
    </source>
</evidence>
<dbReference type="EMBL" id="BDRX01000090">
    <property type="protein sequence ID" value="GBF96992.1"/>
    <property type="molecule type" value="Genomic_DNA"/>
</dbReference>
<feature type="transmembrane region" description="Helical" evidence="6">
    <location>
        <begin position="1107"/>
        <end position="1127"/>
    </location>
</feature>
<comment type="subcellular location">
    <subcellularLocation>
        <location evidence="1">Membrane</location>
        <topology evidence="1">Multi-pass membrane protein</topology>
    </subcellularLocation>
</comment>
<keyword evidence="9" id="KW-1185">Reference proteome</keyword>
<feature type="compositionally biased region" description="Gly residues" evidence="5">
    <location>
        <begin position="1429"/>
        <end position="1443"/>
    </location>
</feature>
<keyword evidence="3 6" id="KW-1133">Transmembrane helix</keyword>
<organism evidence="8 9">
    <name type="scientific">Raphidocelis subcapitata</name>
    <dbReference type="NCBI Taxonomy" id="307507"/>
    <lineage>
        <taxon>Eukaryota</taxon>
        <taxon>Viridiplantae</taxon>
        <taxon>Chlorophyta</taxon>
        <taxon>core chlorophytes</taxon>
        <taxon>Chlorophyceae</taxon>
        <taxon>CS clade</taxon>
        <taxon>Sphaeropleales</taxon>
        <taxon>Selenastraceae</taxon>
        <taxon>Raphidocelis</taxon>
    </lineage>
</organism>
<gene>
    <name evidence="8" type="ORF">Rsub_09789</name>
</gene>
<dbReference type="Gene3D" id="1.10.287.70">
    <property type="match status" value="1"/>
</dbReference>
<feature type="region of interest" description="Disordered" evidence="5">
    <location>
        <begin position="1534"/>
        <end position="1559"/>
    </location>
</feature>
<dbReference type="Pfam" id="PF08016">
    <property type="entry name" value="PKD_channel"/>
    <property type="match status" value="1"/>
</dbReference>
<reference evidence="8 9" key="1">
    <citation type="journal article" date="2018" name="Sci. Rep.">
        <title>Raphidocelis subcapitata (=Pseudokirchneriella subcapitata) provides an insight into genome evolution and environmental adaptations in the Sphaeropleales.</title>
        <authorList>
            <person name="Suzuki S."/>
            <person name="Yamaguchi H."/>
            <person name="Nakajima N."/>
            <person name="Kawachi M."/>
        </authorList>
    </citation>
    <scope>NUCLEOTIDE SEQUENCE [LARGE SCALE GENOMIC DNA]</scope>
    <source>
        <strain evidence="8 9">NIES-35</strain>
    </source>
</reference>
<dbReference type="PANTHER" id="PTHR10877">
    <property type="entry name" value="POLYCYSTIN FAMILY MEMBER"/>
    <property type="match status" value="1"/>
</dbReference>
<evidence type="ECO:0000259" key="7">
    <source>
        <dbReference type="Pfam" id="PF08016"/>
    </source>
</evidence>
<feature type="domain" description="Polycystin cation channel PKD1/PKD2" evidence="7">
    <location>
        <begin position="1220"/>
        <end position="1354"/>
    </location>
</feature>
<evidence type="ECO:0000256" key="5">
    <source>
        <dbReference type="SAM" id="MobiDB-lite"/>
    </source>
</evidence>
<keyword evidence="4 6" id="KW-0472">Membrane</keyword>
<dbReference type="PANTHER" id="PTHR10877:SF183">
    <property type="entry name" value="AT14535P-RELATED"/>
    <property type="match status" value="1"/>
</dbReference>
<feature type="region of interest" description="Disordered" evidence="5">
    <location>
        <begin position="21"/>
        <end position="59"/>
    </location>
</feature>
<feature type="region of interest" description="Disordered" evidence="5">
    <location>
        <begin position="1402"/>
        <end position="1463"/>
    </location>
</feature>
<evidence type="ECO:0000313" key="8">
    <source>
        <dbReference type="EMBL" id="GBF96992.1"/>
    </source>
</evidence>
<dbReference type="STRING" id="307507.A0A2V0PDE7"/>
<proteinExistence type="predicted"/>
<accession>A0A2V0PDE7</accession>
<dbReference type="OrthoDB" id="2017723at2759"/>
<feature type="transmembrane region" description="Helical" evidence="6">
    <location>
        <begin position="1147"/>
        <end position="1166"/>
    </location>
</feature>
<evidence type="ECO:0000256" key="6">
    <source>
        <dbReference type="SAM" id="Phobius"/>
    </source>
</evidence>
<dbReference type="Proteomes" id="UP000247498">
    <property type="component" value="Unassembled WGS sequence"/>
</dbReference>
<feature type="transmembrane region" description="Helical" evidence="6">
    <location>
        <begin position="1219"/>
        <end position="1238"/>
    </location>
</feature>
<sequence length="1608" mass="167333">MGPAGEKGTSKMSLHVRAWGDSIDEQMRGGQRTASRTAVRQRQPARHPPSPAKPGDPKLTYSQHVVRAIHAKWEAQMRRAAGYRRLAVLVAFIALLLGVLYAQRGAAAAFRVHSTLDSVLAPPQGSALMSADDVYGWLEGVLRAVWRDPVCGDGLCETPFEFASYGRFGCRADCGSLIDLQALASLDIDLYWDFAHQPGSLPAAELMSQASWNLCPQKIQYDSSCYYGDDVTFDSISGATHVTLPDVPDGVWALRVKRDLMSKVRGAVRSTSGVARAAVWFKIYIAATAVAAEQAFELSLLNTALDAARTPLLDYLPTLWNITRAGRDAFDAQQMREGTCLCAGGAAPLAGTAGFVDEAAHRTGSACAGVTQFSQRAWTINGTVLSSTPYPDAAACAEALSNLTTHRTAFNATLLGWLVSQRLGNQATTGKIANRTAAVSVLRAFLASNYPELVAPVFTAPKGADALGDPGAATLAALTNLYVDAPSFAAAGPPAHLALFRRRLMSDPGATAVEWGNRAAARIAEIGAQQAEVSALALPVDSAIPATVGSLAAAFRVSGANATWLPPASAGGLGAFGEPYNLASWRGGQYEFVSCELPRRGADYVGTCEPKAVRCGASAVDGVPYACTRVADGTAVPGNLSVSSYRDECEAPCDLELDCGALCDCGVDGCAVGQICTCTACRQLRGDASADGEFTTVAAAATSSGALAALFAPMAAAGGRRRLMAATNDDVLAALAGVSSKVGTLRAAQDAISGQVDALRGKVDQANLLAEARAANTRLQDLITAGRADIATGQRSLESRLDELLQRQAAALDAARSAAAALAAVQGLAERQVAALSGLDAAVKEQVRTIAVAAQQGLISLSTALSYWKVARRNRAAEAKVYRLANTPCGSASVTDHAFAIDNGNPAVNGTARDRSVGLNNRINTCRAAGAPDVTSFGVDPAFKPGAASYQPDLAAADDAPMLARYDCGGLPAGTAQYDAPDPATGLVGNPRPYCAQLFNPRNVPWGFHHFPLPGAPPGFPVWIDINLSQGGALTWLAWLRDGLMLDESTRALTARAVTYNPDLKIFAAAAVDFDFGAGGAITARSRVSSLRMEPYAKGSKADAARLAAEIALTAAAGLMAAGQLWAVARAARRGGLARYFSSPAHWVDTVSNALLIVCCSLWWLFVTRHARVWSMELRYDVYADLQPTANFLKLFGDGRGLTAAWAAIRGLEAGADLLAWYFALSAISILLLLARLLRRMDFQPRLGVITRSLRRALPDLLHFALVAGAVFLGYAVTGYLLLGNSVPQFAGLGAAVNTCFAMMLGEFGDVWAALGQLDGGVAAALFFWTFMLLVFLVLLNFLLAIIVDAFAEVKERTHESTGIHTELARLAADYWRAVASRLPGGPPRAGRAKLEALLRGWGGGGGGGGRRESSESAPAGGESEGEEGGAGGAAGGGEGAGEGPWDERGGGGGGGGSGSGARTLRVLGQELDEPSLARVLAEALAPFDAADAGAPKPGAAGAAAAAEAGGAAAAGEEEAAALARFVLQRYGTAAGRAARSEGDSEPGGGDTAPADPRAALEAERDRLASALEQLAGVQRELAEAQRELMAGQKQLAEQQARLLEGER</sequence>
<comment type="caution">
    <text evidence="8">The sequence shown here is derived from an EMBL/GenBank/DDBJ whole genome shotgun (WGS) entry which is preliminary data.</text>
</comment>
<evidence type="ECO:0000313" key="9">
    <source>
        <dbReference type="Proteomes" id="UP000247498"/>
    </source>
</evidence>
<evidence type="ECO:0000256" key="1">
    <source>
        <dbReference type="ARBA" id="ARBA00004141"/>
    </source>
</evidence>
<dbReference type="GO" id="GO:0016020">
    <property type="term" value="C:membrane"/>
    <property type="evidence" value="ECO:0007669"/>
    <property type="project" value="UniProtKB-SubCell"/>
</dbReference>
<evidence type="ECO:0000256" key="4">
    <source>
        <dbReference type="ARBA" id="ARBA00023136"/>
    </source>
</evidence>